<accession>A0A6H5H1R6</accession>
<proteinExistence type="predicted"/>
<feature type="non-terminal residue" evidence="1">
    <location>
        <position position="121"/>
    </location>
</feature>
<reference evidence="1 2" key="1">
    <citation type="submission" date="2020-02" db="EMBL/GenBank/DDBJ databases">
        <authorList>
            <person name="Ferguson B K."/>
        </authorList>
    </citation>
    <scope>NUCLEOTIDE SEQUENCE [LARGE SCALE GENOMIC DNA]</scope>
</reference>
<dbReference type="EMBL" id="CADCXU010023720">
    <property type="protein sequence ID" value="CAB0011088.1"/>
    <property type="molecule type" value="Genomic_DNA"/>
</dbReference>
<protein>
    <submittedName>
        <fullName evidence="1">Uncharacterized protein</fullName>
    </submittedName>
</protein>
<sequence length="121" mass="14080">MVGYFYRLEVQAGTEYWQEDRCPPWPTSAALSSRASDFPITGKHLLTPELSLDIGYNSSINRSQNLRPKTYCPKTYVPKHTFGTEYRGNKEKVQDWYLPILYRNNVFQAVLKTSRKRLPTS</sequence>
<organism evidence="1 2">
    <name type="scientific">Nesidiocoris tenuis</name>
    <dbReference type="NCBI Taxonomy" id="355587"/>
    <lineage>
        <taxon>Eukaryota</taxon>
        <taxon>Metazoa</taxon>
        <taxon>Ecdysozoa</taxon>
        <taxon>Arthropoda</taxon>
        <taxon>Hexapoda</taxon>
        <taxon>Insecta</taxon>
        <taxon>Pterygota</taxon>
        <taxon>Neoptera</taxon>
        <taxon>Paraneoptera</taxon>
        <taxon>Hemiptera</taxon>
        <taxon>Heteroptera</taxon>
        <taxon>Panheteroptera</taxon>
        <taxon>Cimicomorpha</taxon>
        <taxon>Miridae</taxon>
        <taxon>Dicyphina</taxon>
        <taxon>Nesidiocoris</taxon>
    </lineage>
</organism>
<keyword evidence="2" id="KW-1185">Reference proteome</keyword>
<dbReference type="AlphaFoldDB" id="A0A6H5H1R6"/>
<gene>
    <name evidence="1" type="ORF">NTEN_LOCUS16081</name>
</gene>
<dbReference type="Proteomes" id="UP000479000">
    <property type="component" value="Unassembled WGS sequence"/>
</dbReference>
<evidence type="ECO:0000313" key="2">
    <source>
        <dbReference type="Proteomes" id="UP000479000"/>
    </source>
</evidence>
<evidence type="ECO:0000313" key="1">
    <source>
        <dbReference type="EMBL" id="CAB0011088.1"/>
    </source>
</evidence>
<name>A0A6H5H1R6_9HEMI</name>